<reference evidence="1" key="2">
    <citation type="submission" date="2020-11" db="EMBL/GenBank/DDBJ databases">
        <authorList>
            <person name="McCartney M.A."/>
            <person name="Auch B."/>
            <person name="Kono T."/>
            <person name="Mallez S."/>
            <person name="Becker A."/>
            <person name="Gohl D.M."/>
            <person name="Silverstein K.A.T."/>
            <person name="Koren S."/>
            <person name="Bechman K.B."/>
            <person name="Herman A."/>
            <person name="Abrahante J.E."/>
            <person name="Garbe J."/>
        </authorList>
    </citation>
    <scope>NUCLEOTIDE SEQUENCE</scope>
    <source>
        <strain evidence="1">Duluth1</strain>
        <tissue evidence="1">Whole animal</tissue>
    </source>
</reference>
<evidence type="ECO:0000313" key="2">
    <source>
        <dbReference type="Proteomes" id="UP000828390"/>
    </source>
</evidence>
<dbReference type="Proteomes" id="UP000828390">
    <property type="component" value="Unassembled WGS sequence"/>
</dbReference>
<dbReference type="EMBL" id="JAIWYP010000001">
    <property type="protein sequence ID" value="KAH3885592.1"/>
    <property type="molecule type" value="Genomic_DNA"/>
</dbReference>
<gene>
    <name evidence="1" type="ORF">DPMN_009587</name>
</gene>
<keyword evidence="2" id="KW-1185">Reference proteome</keyword>
<name>A0A9D4MX80_DREPO</name>
<protein>
    <submittedName>
        <fullName evidence="1">Uncharacterized protein</fullName>
    </submittedName>
</protein>
<sequence length="50" mass="5625">MSLSLKQTSQSVVMFVEFGCTIFVHRLLTPILKLLICGHVENAQNNDGQY</sequence>
<comment type="caution">
    <text evidence="1">The sequence shown here is derived from an EMBL/GenBank/DDBJ whole genome shotgun (WGS) entry which is preliminary data.</text>
</comment>
<proteinExistence type="predicted"/>
<organism evidence="1 2">
    <name type="scientific">Dreissena polymorpha</name>
    <name type="common">Zebra mussel</name>
    <name type="synonym">Mytilus polymorpha</name>
    <dbReference type="NCBI Taxonomy" id="45954"/>
    <lineage>
        <taxon>Eukaryota</taxon>
        <taxon>Metazoa</taxon>
        <taxon>Spiralia</taxon>
        <taxon>Lophotrochozoa</taxon>
        <taxon>Mollusca</taxon>
        <taxon>Bivalvia</taxon>
        <taxon>Autobranchia</taxon>
        <taxon>Heteroconchia</taxon>
        <taxon>Euheterodonta</taxon>
        <taxon>Imparidentia</taxon>
        <taxon>Neoheterodontei</taxon>
        <taxon>Myida</taxon>
        <taxon>Dreissenoidea</taxon>
        <taxon>Dreissenidae</taxon>
        <taxon>Dreissena</taxon>
    </lineage>
</organism>
<dbReference type="AlphaFoldDB" id="A0A9D4MX80"/>
<evidence type="ECO:0000313" key="1">
    <source>
        <dbReference type="EMBL" id="KAH3885592.1"/>
    </source>
</evidence>
<reference evidence="1" key="1">
    <citation type="journal article" date="2019" name="bioRxiv">
        <title>The Genome of the Zebra Mussel, Dreissena polymorpha: A Resource for Invasive Species Research.</title>
        <authorList>
            <person name="McCartney M.A."/>
            <person name="Auch B."/>
            <person name="Kono T."/>
            <person name="Mallez S."/>
            <person name="Zhang Y."/>
            <person name="Obille A."/>
            <person name="Becker A."/>
            <person name="Abrahante J.E."/>
            <person name="Garbe J."/>
            <person name="Badalamenti J.P."/>
            <person name="Herman A."/>
            <person name="Mangelson H."/>
            <person name="Liachko I."/>
            <person name="Sullivan S."/>
            <person name="Sone E.D."/>
            <person name="Koren S."/>
            <person name="Silverstein K.A.T."/>
            <person name="Beckman K.B."/>
            <person name="Gohl D.M."/>
        </authorList>
    </citation>
    <scope>NUCLEOTIDE SEQUENCE</scope>
    <source>
        <strain evidence="1">Duluth1</strain>
        <tissue evidence="1">Whole animal</tissue>
    </source>
</reference>
<accession>A0A9D4MX80</accession>